<dbReference type="PIRSF" id="PIRSF005647">
    <property type="entry name" value="CooC"/>
    <property type="match status" value="1"/>
</dbReference>
<feature type="domain" description="CobQ/CobB/MinD/ParA nucleotide binding" evidence="1">
    <location>
        <begin position="5"/>
        <end position="234"/>
    </location>
</feature>
<comment type="caution">
    <text evidence="2">The sequence shown here is derived from an EMBL/GenBank/DDBJ whole genome shotgun (WGS) entry which is preliminary data.</text>
</comment>
<gene>
    <name evidence="2" type="ORF">H8S44_09550</name>
</gene>
<dbReference type="GO" id="GO:0009898">
    <property type="term" value="C:cytoplasmic side of plasma membrane"/>
    <property type="evidence" value="ECO:0007669"/>
    <property type="project" value="TreeGrafter"/>
</dbReference>
<dbReference type="Pfam" id="PF01656">
    <property type="entry name" value="CbiA"/>
    <property type="match status" value="1"/>
</dbReference>
<proteinExistence type="predicted"/>
<dbReference type="Gene3D" id="3.40.50.300">
    <property type="entry name" value="P-loop containing nucleotide triphosphate hydrolases"/>
    <property type="match status" value="1"/>
</dbReference>
<dbReference type="PANTHER" id="PTHR43384:SF15">
    <property type="entry name" value="ATP-BINDING PROTEIN"/>
    <property type="match status" value="1"/>
</dbReference>
<name>A0A923LCC9_9FIRM</name>
<dbReference type="SUPFAM" id="SSF52540">
    <property type="entry name" value="P-loop containing nucleoside triphosphate hydrolases"/>
    <property type="match status" value="1"/>
</dbReference>
<dbReference type="RefSeq" id="WP_186873664.1">
    <property type="nucleotide sequence ID" value="NZ_JACOOR010000005.1"/>
</dbReference>
<evidence type="ECO:0000313" key="2">
    <source>
        <dbReference type="EMBL" id="MBC5660015.1"/>
    </source>
</evidence>
<keyword evidence="3" id="KW-1185">Reference proteome</keyword>
<dbReference type="InterPro" id="IPR027417">
    <property type="entry name" value="P-loop_NTPase"/>
</dbReference>
<dbReference type="InterPro" id="IPR002586">
    <property type="entry name" value="CobQ/CobB/MinD/ParA_Nub-bd_dom"/>
</dbReference>
<protein>
    <submittedName>
        <fullName evidence="2">AAA family ATPase</fullName>
    </submittedName>
</protein>
<organism evidence="2 3">
    <name type="scientific">Anaerosacchariphilus hominis</name>
    <dbReference type="NCBI Taxonomy" id="2763017"/>
    <lineage>
        <taxon>Bacteria</taxon>
        <taxon>Bacillati</taxon>
        <taxon>Bacillota</taxon>
        <taxon>Clostridia</taxon>
        <taxon>Lachnospirales</taxon>
        <taxon>Lachnospiraceae</taxon>
        <taxon>Anaerosacchariphilus</taxon>
    </lineage>
</organism>
<reference evidence="2" key="1">
    <citation type="submission" date="2020-08" db="EMBL/GenBank/DDBJ databases">
        <title>Genome public.</title>
        <authorList>
            <person name="Liu C."/>
            <person name="Sun Q."/>
        </authorList>
    </citation>
    <scope>NUCLEOTIDE SEQUENCE</scope>
    <source>
        <strain evidence="2">NSJ-68</strain>
    </source>
</reference>
<dbReference type="GO" id="GO:0016887">
    <property type="term" value="F:ATP hydrolysis activity"/>
    <property type="evidence" value="ECO:0007669"/>
    <property type="project" value="TreeGrafter"/>
</dbReference>
<sequence length="256" mass="27906">MGHVIAVAGKGGVGKTTLTGLLIQYLCQSGKKPVLAVDADANSNLNEVLGVEAGITLGELREEIERAGSDSRYKIPVGVTKKDYLEARLADALTEEDDFDLMVMGRSQGQGCYCFVNGLVQTQVQKLQSHYPYVVVDNEAGMEHVSRGLLPMMEIAILVSDCSRRGVQAAGRIAALMKELNFKPKKVGLIINRAPEGNLDAGTLEEIQNQNLELLGVVPHDDMIYRFDCDGKPIVQLPMDSPVRKALQEIVEKLEL</sequence>
<evidence type="ECO:0000313" key="3">
    <source>
        <dbReference type="Proteomes" id="UP000649345"/>
    </source>
</evidence>
<evidence type="ECO:0000259" key="1">
    <source>
        <dbReference type="Pfam" id="PF01656"/>
    </source>
</evidence>
<dbReference type="PANTHER" id="PTHR43384">
    <property type="entry name" value="SEPTUM SITE-DETERMINING PROTEIN MIND HOMOLOG, CHLOROPLASTIC-RELATED"/>
    <property type="match status" value="1"/>
</dbReference>
<dbReference type="InterPro" id="IPR014433">
    <property type="entry name" value="CooC"/>
</dbReference>
<dbReference type="GO" id="GO:0005829">
    <property type="term" value="C:cytosol"/>
    <property type="evidence" value="ECO:0007669"/>
    <property type="project" value="TreeGrafter"/>
</dbReference>
<dbReference type="InterPro" id="IPR050625">
    <property type="entry name" value="ParA/MinD_ATPase"/>
</dbReference>
<dbReference type="AlphaFoldDB" id="A0A923LCC9"/>
<accession>A0A923LCC9</accession>
<dbReference type="EMBL" id="JACOOR010000005">
    <property type="protein sequence ID" value="MBC5660015.1"/>
    <property type="molecule type" value="Genomic_DNA"/>
</dbReference>
<dbReference type="GO" id="GO:0005524">
    <property type="term" value="F:ATP binding"/>
    <property type="evidence" value="ECO:0007669"/>
    <property type="project" value="TreeGrafter"/>
</dbReference>
<dbReference type="Proteomes" id="UP000649345">
    <property type="component" value="Unassembled WGS sequence"/>
</dbReference>
<dbReference type="GO" id="GO:0051782">
    <property type="term" value="P:negative regulation of cell division"/>
    <property type="evidence" value="ECO:0007669"/>
    <property type="project" value="TreeGrafter"/>
</dbReference>